<sequence>MSQPTFEHLDPPRRYRSEESKITAILDFMASVDHDPKSFIISLLRIKNDQAATQRRYWRTQRGWNSTLAMLHAVRDFVCTKEVGKVAWEAEMLCEATRITVKQKPPGGCYPNGEYYSSKQVNEAFFDEKTKLVEKSTASKPDSDEPDVFEQLEQEDWERAMSRLNRLRPPPIIRWDAGDLPTQNMDSDGGPSSEISSEEEEDLETSTDEDDSSDDEDLDGSEENSG</sequence>
<feature type="compositionally biased region" description="Low complexity" evidence="1">
    <location>
        <begin position="186"/>
        <end position="195"/>
    </location>
</feature>
<organism evidence="2 3">
    <name type="scientific">Puccinia coronata f. sp. avenae</name>
    <dbReference type="NCBI Taxonomy" id="200324"/>
    <lineage>
        <taxon>Eukaryota</taxon>
        <taxon>Fungi</taxon>
        <taxon>Dikarya</taxon>
        <taxon>Basidiomycota</taxon>
        <taxon>Pucciniomycotina</taxon>
        <taxon>Pucciniomycetes</taxon>
        <taxon>Pucciniales</taxon>
        <taxon>Pucciniaceae</taxon>
        <taxon>Puccinia</taxon>
    </lineage>
</organism>
<dbReference type="Proteomes" id="UP000235388">
    <property type="component" value="Unassembled WGS sequence"/>
</dbReference>
<evidence type="ECO:0000313" key="3">
    <source>
        <dbReference type="Proteomes" id="UP000235388"/>
    </source>
</evidence>
<keyword evidence="3" id="KW-1185">Reference proteome</keyword>
<evidence type="ECO:0000256" key="1">
    <source>
        <dbReference type="SAM" id="MobiDB-lite"/>
    </source>
</evidence>
<dbReference type="AlphaFoldDB" id="A0A2N5SCF5"/>
<proteinExistence type="predicted"/>
<accession>A0A2N5SCF5</accession>
<protein>
    <submittedName>
        <fullName evidence="2">Uncharacterized protein</fullName>
    </submittedName>
</protein>
<evidence type="ECO:0000313" key="2">
    <source>
        <dbReference type="EMBL" id="PLW10926.1"/>
    </source>
</evidence>
<name>A0A2N5SCF5_9BASI</name>
<feature type="region of interest" description="Disordered" evidence="1">
    <location>
        <begin position="168"/>
        <end position="226"/>
    </location>
</feature>
<reference evidence="2 3" key="1">
    <citation type="submission" date="2017-11" db="EMBL/GenBank/DDBJ databases">
        <title>De novo assembly and phasing of dikaryotic genomes from two isolates of Puccinia coronata f. sp. avenae, the causal agent of oat crown rust.</title>
        <authorList>
            <person name="Miller M.E."/>
            <person name="Zhang Y."/>
            <person name="Omidvar V."/>
            <person name="Sperschneider J."/>
            <person name="Schwessinger B."/>
            <person name="Raley C."/>
            <person name="Palmer J.M."/>
            <person name="Garnica D."/>
            <person name="Upadhyaya N."/>
            <person name="Rathjen J."/>
            <person name="Taylor J.M."/>
            <person name="Park R.F."/>
            <person name="Dodds P.N."/>
            <person name="Hirsch C.D."/>
            <person name="Kianian S.F."/>
            <person name="Figueroa M."/>
        </authorList>
    </citation>
    <scope>NUCLEOTIDE SEQUENCE [LARGE SCALE GENOMIC DNA]</scope>
    <source>
        <strain evidence="2">12NC29</strain>
    </source>
</reference>
<comment type="caution">
    <text evidence="2">The sequence shown here is derived from an EMBL/GenBank/DDBJ whole genome shotgun (WGS) entry which is preliminary data.</text>
</comment>
<dbReference type="STRING" id="200324.A0A2N5SCF5"/>
<dbReference type="EMBL" id="PGCJ01001040">
    <property type="protein sequence ID" value="PLW10926.1"/>
    <property type="molecule type" value="Genomic_DNA"/>
</dbReference>
<gene>
    <name evidence="2" type="ORF">PCANC_17405</name>
</gene>
<feature type="compositionally biased region" description="Acidic residues" evidence="1">
    <location>
        <begin position="196"/>
        <end position="226"/>
    </location>
</feature>